<evidence type="ECO:0000313" key="3">
    <source>
        <dbReference type="EMBL" id="MFC6201315.1"/>
    </source>
</evidence>
<dbReference type="GO" id="GO:0004519">
    <property type="term" value="F:endonuclease activity"/>
    <property type="evidence" value="ECO:0007669"/>
    <property type="project" value="UniProtKB-KW"/>
</dbReference>
<protein>
    <submittedName>
        <fullName evidence="3">DNA/RNA non-specific endonuclease</fullName>
    </submittedName>
</protein>
<dbReference type="Gene3D" id="3.40.570.10">
    <property type="entry name" value="Extracellular Endonuclease, subunit A"/>
    <property type="match status" value="1"/>
</dbReference>
<keyword evidence="3" id="KW-0378">Hydrolase</keyword>
<evidence type="ECO:0000256" key="1">
    <source>
        <dbReference type="SAM" id="Phobius"/>
    </source>
</evidence>
<evidence type="ECO:0000313" key="4">
    <source>
        <dbReference type="Proteomes" id="UP001596171"/>
    </source>
</evidence>
<keyword evidence="4" id="KW-1185">Reference proteome</keyword>
<proteinExistence type="predicted"/>
<gene>
    <name evidence="3" type="ORF">ACFP1L_05315</name>
</gene>
<organism evidence="3 4">
    <name type="scientific">Lactiplantibacillus nangangensis</name>
    <dbReference type="NCBI Taxonomy" id="2559917"/>
    <lineage>
        <taxon>Bacteria</taxon>
        <taxon>Bacillati</taxon>
        <taxon>Bacillota</taxon>
        <taxon>Bacilli</taxon>
        <taxon>Lactobacillales</taxon>
        <taxon>Lactobacillaceae</taxon>
        <taxon>Lactiplantibacillus</taxon>
    </lineage>
</organism>
<dbReference type="RefSeq" id="WP_137615850.1">
    <property type="nucleotide sequence ID" value="NZ_BJDI01000004.1"/>
</dbReference>
<dbReference type="Pfam" id="PF13930">
    <property type="entry name" value="Endonuclea_NS_2"/>
    <property type="match status" value="1"/>
</dbReference>
<feature type="transmembrane region" description="Helical" evidence="1">
    <location>
        <begin position="33"/>
        <end position="51"/>
    </location>
</feature>
<reference evidence="4" key="1">
    <citation type="journal article" date="2019" name="Int. J. Syst. Evol. Microbiol.">
        <title>The Global Catalogue of Microorganisms (GCM) 10K type strain sequencing project: providing services to taxonomists for standard genome sequencing and annotation.</title>
        <authorList>
            <consortium name="The Broad Institute Genomics Platform"/>
            <consortium name="The Broad Institute Genome Sequencing Center for Infectious Disease"/>
            <person name="Wu L."/>
            <person name="Ma J."/>
        </authorList>
    </citation>
    <scope>NUCLEOTIDE SEQUENCE [LARGE SCALE GENOMIC DNA]</scope>
    <source>
        <strain evidence="4">CCM 8930</strain>
    </source>
</reference>
<dbReference type="InterPro" id="IPR044927">
    <property type="entry name" value="Endonuclea_NS_2"/>
</dbReference>
<dbReference type="InterPro" id="IPR044929">
    <property type="entry name" value="DNA/RNA_non-sp_Endonuclease_sf"/>
</dbReference>
<name>A0ABW1SIA3_9LACO</name>
<comment type="caution">
    <text evidence="3">The sequence shown here is derived from an EMBL/GenBank/DDBJ whole genome shotgun (WGS) entry which is preliminary data.</text>
</comment>
<keyword evidence="1" id="KW-0472">Membrane</keyword>
<keyword evidence="1" id="KW-1133">Transmembrane helix</keyword>
<accession>A0ABW1SIA3</accession>
<sequence>MSIFFGIILLIAAGYWGWHLTKGKHYHRQQWLRHSWPIFILLLISIGLFSLPSSTNATPKTVTKQETVKKTRLITVDNDSKLQALQKANASSASSLKAEVSALAKEKATVNAAKAKNKQAGGTKTTAATTVATGTNPNTTQLAAKTYDGTQTITVNDNHPAFSAAELSTAQGAWQRYGNLDHLNRVTAANALLNVSLMPKAKREPLNVNPTGWHNKKVASGWLYNRSHLIGYQLTGQNNNFKNLMTGTRSLNAPEMVTYENQVTDYLKADPKHYVRYQVTPIFKGNELLARGVQMRGQSIGSDAVSFNIYIFNVQSGMTLNYNDGTSRVAK</sequence>
<feature type="domain" description="Type VII secretion system protein EssD-like" evidence="2">
    <location>
        <begin position="168"/>
        <end position="299"/>
    </location>
</feature>
<keyword evidence="3" id="KW-0255">Endonuclease</keyword>
<keyword evidence="3" id="KW-0540">Nuclease</keyword>
<dbReference type="EMBL" id="JBHSSE010000011">
    <property type="protein sequence ID" value="MFC6201315.1"/>
    <property type="molecule type" value="Genomic_DNA"/>
</dbReference>
<dbReference type="Proteomes" id="UP001596171">
    <property type="component" value="Unassembled WGS sequence"/>
</dbReference>
<keyword evidence="1" id="KW-0812">Transmembrane</keyword>
<evidence type="ECO:0000259" key="2">
    <source>
        <dbReference type="Pfam" id="PF13930"/>
    </source>
</evidence>